<organism evidence="4 5">
    <name type="scientific">Calicophoron daubneyi</name>
    <name type="common">Rumen fluke</name>
    <name type="synonym">Paramphistomum daubneyi</name>
    <dbReference type="NCBI Taxonomy" id="300641"/>
    <lineage>
        <taxon>Eukaryota</taxon>
        <taxon>Metazoa</taxon>
        <taxon>Spiralia</taxon>
        <taxon>Lophotrochozoa</taxon>
        <taxon>Platyhelminthes</taxon>
        <taxon>Trematoda</taxon>
        <taxon>Digenea</taxon>
        <taxon>Plagiorchiida</taxon>
        <taxon>Pronocephalata</taxon>
        <taxon>Paramphistomoidea</taxon>
        <taxon>Paramphistomidae</taxon>
        <taxon>Calicophoron</taxon>
    </lineage>
</organism>
<gene>
    <name evidence="4" type="ORF">CDAUBV1_LOCUS14189</name>
</gene>
<comment type="similarity">
    <text evidence="1 2">Belongs to the serpin family.</text>
</comment>
<comment type="caution">
    <text evidence="4">The sequence shown here is derived from an EMBL/GenBank/DDBJ whole genome shotgun (WGS) entry which is preliminary data.</text>
</comment>
<dbReference type="PANTHER" id="PTHR11461:SF211">
    <property type="entry name" value="GH10112P-RELATED"/>
    <property type="match status" value="1"/>
</dbReference>
<dbReference type="InterPro" id="IPR042178">
    <property type="entry name" value="Serpin_sf_1"/>
</dbReference>
<evidence type="ECO:0000256" key="2">
    <source>
        <dbReference type="RuleBase" id="RU000411"/>
    </source>
</evidence>
<dbReference type="InterPro" id="IPR036186">
    <property type="entry name" value="Serpin_sf"/>
</dbReference>
<dbReference type="Gene3D" id="3.30.497.10">
    <property type="entry name" value="Antithrombin, subunit I, domain 2"/>
    <property type="match status" value="1"/>
</dbReference>
<dbReference type="Pfam" id="PF00079">
    <property type="entry name" value="Serpin"/>
    <property type="match status" value="1"/>
</dbReference>
<dbReference type="Proteomes" id="UP001497525">
    <property type="component" value="Unassembled WGS sequence"/>
</dbReference>
<dbReference type="InterPro" id="IPR023796">
    <property type="entry name" value="Serpin_dom"/>
</dbReference>
<evidence type="ECO:0000313" key="5">
    <source>
        <dbReference type="Proteomes" id="UP001497525"/>
    </source>
</evidence>
<dbReference type="GO" id="GO:0005615">
    <property type="term" value="C:extracellular space"/>
    <property type="evidence" value="ECO:0007669"/>
    <property type="project" value="InterPro"/>
</dbReference>
<dbReference type="PANTHER" id="PTHR11461">
    <property type="entry name" value="SERINE PROTEASE INHIBITOR, SERPIN"/>
    <property type="match status" value="1"/>
</dbReference>
<sequence>MVSFDAKRCHINEWVASSTGGKIQHLLPSGCLTENSALLIVNAIYFNGSWQSAFDKQDTEEAEFYRLDGSAIPVQMMYLEEDSDYVDLPGMDARAIRLPFKEEKWAMLIVLPNRNDGLSFLISQMMCNGALNSLLSTTFLPKRITLYLPRFKMMESVSNLKLALANLGINRLFSSTECDLSGISPDRPLFVSDICHRAVLEIDERGARATAATDLCVSDGIGDYFNECFRVDHPFFVALLSPNNTIAFMGHVTSPSDL</sequence>
<dbReference type="InterPro" id="IPR000215">
    <property type="entry name" value="Serpin_fam"/>
</dbReference>
<dbReference type="Gene3D" id="2.30.39.10">
    <property type="entry name" value="Alpha-1-antitrypsin, domain 1"/>
    <property type="match status" value="1"/>
</dbReference>
<dbReference type="SUPFAM" id="SSF56574">
    <property type="entry name" value="Serpins"/>
    <property type="match status" value="1"/>
</dbReference>
<dbReference type="PROSITE" id="PS00284">
    <property type="entry name" value="SERPIN"/>
    <property type="match status" value="1"/>
</dbReference>
<dbReference type="EMBL" id="CAXLJL010000600">
    <property type="protein sequence ID" value="CAL5139146.1"/>
    <property type="molecule type" value="Genomic_DNA"/>
</dbReference>
<dbReference type="InterPro" id="IPR042185">
    <property type="entry name" value="Serpin_sf_2"/>
</dbReference>
<evidence type="ECO:0000259" key="3">
    <source>
        <dbReference type="SMART" id="SM00093"/>
    </source>
</evidence>
<dbReference type="GO" id="GO:0004867">
    <property type="term" value="F:serine-type endopeptidase inhibitor activity"/>
    <property type="evidence" value="ECO:0007669"/>
    <property type="project" value="InterPro"/>
</dbReference>
<protein>
    <recommendedName>
        <fullName evidence="3">Serpin domain-containing protein</fullName>
    </recommendedName>
</protein>
<dbReference type="InterPro" id="IPR023795">
    <property type="entry name" value="Serpin_CS"/>
</dbReference>
<feature type="domain" description="Serpin" evidence="3">
    <location>
        <begin position="1"/>
        <end position="255"/>
    </location>
</feature>
<proteinExistence type="inferred from homology"/>
<dbReference type="AlphaFoldDB" id="A0AAV2TQJ2"/>
<evidence type="ECO:0000313" key="4">
    <source>
        <dbReference type="EMBL" id="CAL5139146.1"/>
    </source>
</evidence>
<name>A0AAV2TQJ2_CALDB</name>
<reference evidence="4" key="1">
    <citation type="submission" date="2024-06" db="EMBL/GenBank/DDBJ databases">
        <authorList>
            <person name="Liu X."/>
            <person name="Lenzi L."/>
            <person name="Haldenby T S."/>
            <person name="Uol C."/>
        </authorList>
    </citation>
    <scope>NUCLEOTIDE SEQUENCE</scope>
</reference>
<accession>A0AAV2TQJ2</accession>
<evidence type="ECO:0000256" key="1">
    <source>
        <dbReference type="ARBA" id="ARBA00009500"/>
    </source>
</evidence>
<dbReference type="SMART" id="SM00093">
    <property type="entry name" value="SERPIN"/>
    <property type="match status" value="1"/>
</dbReference>